<evidence type="ECO:0000313" key="3">
    <source>
        <dbReference type="EMBL" id="ASU36335.1"/>
    </source>
</evidence>
<organism evidence="3 4">
    <name type="scientific">Mucilaginibacter xinganensis</name>
    <dbReference type="NCBI Taxonomy" id="1234841"/>
    <lineage>
        <taxon>Bacteria</taxon>
        <taxon>Pseudomonadati</taxon>
        <taxon>Bacteroidota</taxon>
        <taxon>Sphingobacteriia</taxon>
        <taxon>Sphingobacteriales</taxon>
        <taxon>Sphingobacteriaceae</taxon>
        <taxon>Mucilaginibacter</taxon>
    </lineage>
</organism>
<accession>A0A223P2J4</accession>
<dbReference type="KEGG" id="muc:MuYL_4450"/>
<feature type="signal peptide" evidence="2">
    <location>
        <begin position="1"/>
        <end position="20"/>
    </location>
</feature>
<feature type="compositionally biased region" description="Basic residues" evidence="1">
    <location>
        <begin position="392"/>
        <end position="403"/>
    </location>
</feature>
<dbReference type="EMBL" id="CP022743">
    <property type="protein sequence ID" value="ASU36335.1"/>
    <property type="molecule type" value="Genomic_DNA"/>
</dbReference>
<evidence type="ECO:0000256" key="2">
    <source>
        <dbReference type="SAM" id="SignalP"/>
    </source>
</evidence>
<evidence type="ECO:0008006" key="5">
    <source>
        <dbReference type="Google" id="ProtNLM"/>
    </source>
</evidence>
<dbReference type="AlphaFoldDB" id="A0A223P2J4"/>
<feature type="region of interest" description="Disordered" evidence="1">
    <location>
        <begin position="372"/>
        <end position="403"/>
    </location>
</feature>
<evidence type="ECO:0000313" key="4">
    <source>
        <dbReference type="Proteomes" id="UP000215002"/>
    </source>
</evidence>
<gene>
    <name evidence="3" type="ORF">MuYL_4450</name>
</gene>
<protein>
    <recommendedName>
        <fullName evidence="5">Peptidase S74 domain-containing protein</fullName>
    </recommendedName>
</protein>
<feature type="compositionally biased region" description="Basic and acidic residues" evidence="1">
    <location>
        <begin position="372"/>
        <end position="381"/>
    </location>
</feature>
<reference evidence="3 4" key="1">
    <citation type="submission" date="2017-08" db="EMBL/GenBank/DDBJ databases">
        <title>Complete genome sequence of Mucilaginibacter sp. strain BJC16-A31.</title>
        <authorList>
            <consortium name="Henan University of Science and Technology"/>
            <person name="You X."/>
        </authorList>
    </citation>
    <scope>NUCLEOTIDE SEQUENCE [LARGE SCALE GENOMIC DNA]</scope>
    <source>
        <strain evidence="3 4">BJC16-A31</strain>
    </source>
</reference>
<feature type="chain" id="PRO_5013188876" description="Peptidase S74 domain-containing protein" evidence="2">
    <location>
        <begin position="21"/>
        <end position="403"/>
    </location>
</feature>
<keyword evidence="4" id="KW-1185">Reference proteome</keyword>
<dbReference type="OrthoDB" id="9808753at2"/>
<sequence>MKAFLLSTVAYIALATTCSAQWTPGPGNISNTNTGNVGIGTASPNAKLESQATAEQLRLSYDATHFSSFTTSSLGNLTINPAGNLTIVPSQYVTIGSANNSGLIMDSPTGFGSYARIRTGTAGSISDFTLVGGTGSTNNLRFVNNKSANTVLTLGSNDYMGIGTTAPATILDILGSSATTGLRSLNAAALGTASGGGLLAAAPAIPTAADQRLGLVGFGGIYFGSTYRYPSQIASFSSEAWSSSNTGSYLTFATASNGSTTSTEKMRIDNAGNVGIGTASPDQKLTVNGTVHSTMVTVDATVPAPDYVFDKGYDLSPLADLERYVSKNHHLPGVPNAAEIQQKGINLGLMNMALLKKVEELTLYLIKKDREDREKNRRLDKQQQQISQLKQRLNRLSKTTNKK</sequence>
<keyword evidence="2" id="KW-0732">Signal</keyword>
<dbReference type="RefSeq" id="WP_157741015.1">
    <property type="nucleotide sequence ID" value="NZ_CP022743.1"/>
</dbReference>
<name>A0A223P2J4_9SPHI</name>
<dbReference type="Proteomes" id="UP000215002">
    <property type="component" value="Chromosome"/>
</dbReference>
<evidence type="ECO:0000256" key="1">
    <source>
        <dbReference type="SAM" id="MobiDB-lite"/>
    </source>
</evidence>
<proteinExistence type="predicted"/>
<feature type="compositionally biased region" description="Low complexity" evidence="1">
    <location>
        <begin position="382"/>
        <end position="391"/>
    </location>
</feature>